<comment type="caution">
    <text evidence="2">The sequence shown here is derived from an EMBL/GenBank/DDBJ whole genome shotgun (WGS) entry which is preliminary data.</text>
</comment>
<dbReference type="RefSeq" id="WP_374816103.1">
    <property type="nucleotide sequence ID" value="NZ_JBHFLD010000048.1"/>
</dbReference>
<accession>A0ABV4WCU6</accession>
<name>A0ABV4WCU6_9GAMM</name>
<proteinExistence type="predicted"/>
<feature type="domain" description="YagK/YfjJ C-terminal" evidence="1">
    <location>
        <begin position="53"/>
        <end position="220"/>
    </location>
</feature>
<gene>
    <name evidence="2" type="ORF">ACE05E_20115</name>
</gene>
<dbReference type="EMBL" id="JBHFLD010000048">
    <property type="protein sequence ID" value="MFB2717783.1"/>
    <property type="molecule type" value="Genomic_DNA"/>
</dbReference>
<keyword evidence="3" id="KW-1185">Reference proteome</keyword>
<dbReference type="Proteomes" id="UP001576762">
    <property type="component" value="Unassembled WGS sequence"/>
</dbReference>
<dbReference type="InterPro" id="IPR057271">
    <property type="entry name" value="YagK_YfjJ_C"/>
</dbReference>
<organism evidence="2 3">
    <name type="scientific">Marinobacter shengliensis</name>
    <dbReference type="NCBI Taxonomy" id="1389223"/>
    <lineage>
        <taxon>Bacteria</taxon>
        <taxon>Pseudomonadati</taxon>
        <taxon>Pseudomonadota</taxon>
        <taxon>Gammaproteobacteria</taxon>
        <taxon>Pseudomonadales</taxon>
        <taxon>Marinobacteraceae</taxon>
        <taxon>Marinobacter</taxon>
    </lineage>
</organism>
<reference evidence="2 3" key="1">
    <citation type="submission" date="2024-09" db="EMBL/GenBank/DDBJ databases">
        <title>Draft genome sequences of 6 high pH adapted Marinobacter shengliensis sp. isolated from Mariana forearc serpentinite mud volcanoes.</title>
        <authorList>
            <person name="Elkassas S."/>
            <person name="Serres M."/>
            <person name="Michael N."/>
            <person name="Amina P."/>
            <person name="Teodora Z."/>
            <person name="Julie H."/>
        </authorList>
    </citation>
    <scope>NUCLEOTIDE SEQUENCE [LARGE SCALE GENOMIC DNA]</scope>
    <source>
        <strain evidence="2 3">EB4</strain>
    </source>
</reference>
<evidence type="ECO:0000259" key="1">
    <source>
        <dbReference type="Pfam" id="PF11726"/>
    </source>
</evidence>
<dbReference type="Pfam" id="PF11726">
    <property type="entry name" value="YagK_YfjJ_C"/>
    <property type="match status" value="1"/>
</dbReference>
<evidence type="ECO:0000313" key="2">
    <source>
        <dbReference type="EMBL" id="MFB2717783.1"/>
    </source>
</evidence>
<protein>
    <submittedName>
        <fullName evidence="2">Inovirus-type Gp2 protein</fullName>
    </submittedName>
</protein>
<sequence length="264" mass="30178">MTDAPYLYRHPLDPNLWIYNGYYYNGMPLIWQQGPFIYNYLQRIDETIQGALRDHTSIMAIRVDLRLPSQFDWKGQPNWRPVFSKFIASLRAKIKARQGQAIREGKRFHPTNLHFAWTREFGQSGRPHYHCVLFFNKQTFRGLGEFNQHAGSLYGMISSAWASALGLEPHLADGLASIPRKAIYRITRGESYADLFYRVSYFAKLATKLFGSGCHNFGASRTPSHCHNDLNEATLGTVDTRPMPAATGTVDHPVTSGQYRLNQM</sequence>
<evidence type="ECO:0000313" key="3">
    <source>
        <dbReference type="Proteomes" id="UP001576762"/>
    </source>
</evidence>